<protein>
    <recommendedName>
        <fullName evidence="7">Small ribosomal subunit protein mS29</fullName>
    </recommendedName>
</protein>
<evidence type="ECO:0000256" key="1">
    <source>
        <dbReference type="ARBA" id="ARBA00004173"/>
    </source>
</evidence>
<comment type="caution">
    <text evidence="9">The sequence shown here is derived from an EMBL/GenBank/DDBJ whole genome shotgun (WGS) entry which is preliminary data.</text>
</comment>
<dbReference type="Proteomes" id="UP001516023">
    <property type="component" value="Unassembled WGS sequence"/>
</dbReference>
<dbReference type="Pfam" id="PF10236">
    <property type="entry name" value="DAP3"/>
    <property type="match status" value="1"/>
</dbReference>
<keyword evidence="3" id="KW-0809">Transit peptide</keyword>
<accession>A0ABD3QHN1</accession>
<evidence type="ECO:0000256" key="5">
    <source>
        <dbReference type="ARBA" id="ARBA00023128"/>
    </source>
</evidence>
<feature type="compositionally biased region" description="Basic and acidic residues" evidence="8">
    <location>
        <begin position="136"/>
        <end position="148"/>
    </location>
</feature>
<name>A0ABD3QHN1_9STRA</name>
<evidence type="ECO:0000256" key="7">
    <source>
        <dbReference type="ARBA" id="ARBA00035140"/>
    </source>
</evidence>
<feature type="region of interest" description="Disordered" evidence="8">
    <location>
        <begin position="123"/>
        <end position="148"/>
    </location>
</feature>
<evidence type="ECO:0000256" key="4">
    <source>
        <dbReference type="ARBA" id="ARBA00022980"/>
    </source>
</evidence>
<dbReference type="GO" id="GO:1990904">
    <property type="term" value="C:ribonucleoprotein complex"/>
    <property type="evidence" value="ECO:0007669"/>
    <property type="project" value="UniProtKB-KW"/>
</dbReference>
<organism evidence="9 10">
    <name type="scientific">Cyclotella cryptica</name>
    <dbReference type="NCBI Taxonomy" id="29204"/>
    <lineage>
        <taxon>Eukaryota</taxon>
        <taxon>Sar</taxon>
        <taxon>Stramenopiles</taxon>
        <taxon>Ochrophyta</taxon>
        <taxon>Bacillariophyta</taxon>
        <taxon>Coscinodiscophyceae</taxon>
        <taxon>Thalassiosirophycidae</taxon>
        <taxon>Stephanodiscales</taxon>
        <taxon>Stephanodiscaceae</taxon>
        <taxon>Cyclotella</taxon>
    </lineage>
</organism>
<evidence type="ECO:0000256" key="2">
    <source>
        <dbReference type="ARBA" id="ARBA00009863"/>
    </source>
</evidence>
<evidence type="ECO:0000313" key="9">
    <source>
        <dbReference type="EMBL" id="KAL3799932.1"/>
    </source>
</evidence>
<evidence type="ECO:0000256" key="8">
    <source>
        <dbReference type="SAM" id="MobiDB-lite"/>
    </source>
</evidence>
<dbReference type="GO" id="GO:0005840">
    <property type="term" value="C:ribosome"/>
    <property type="evidence" value="ECO:0007669"/>
    <property type="project" value="UniProtKB-KW"/>
</dbReference>
<keyword evidence="10" id="KW-1185">Reference proteome</keyword>
<comment type="similarity">
    <text evidence="2">Belongs to the mitochondrion-specific ribosomal protein mS29 family.</text>
</comment>
<gene>
    <name evidence="9" type="ORF">HJC23_007405</name>
</gene>
<dbReference type="InterPro" id="IPR019368">
    <property type="entry name" value="Ribosomal_mS29"/>
</dbReference>
<keyword evidence="6" id="KW-0687">Ribonucleoprotein</keyword>
<dbReference type="PANTHER" id="PTHR12810:SF0">
    <property type="entry name" value="SMALL RIBOSOMAL SUBUNIT PROTEIN MS29"/>
    <property type="match status" value="1"/>
</dbReference>
<evidence type="ECO:0000256" key="6">
    <source>
        <dbReference type="ARBA" id="ARBA00023274"/>
    </source>
</evidence>
<comment type="subcellular location">
    <subcellularLocation>
        <location evidence="1">Mitochondrion</location>
    </subcellularLocation>
</comment>
<dbReference type="EMBL" id="JABMIG020000035">
    <property type="protein sequence ID" value="KAL3799932.1"/>
    <property type="molecule type" value="Genomic_DNA"/>
</dbReference>
<proteinExistence type="inferred from homology"/>
<sequence>MNNLTAGVPTLEQLSNLPLPPSLPPHPGYGTPAIHAAARKKHLSKRLRTAIQLAIADDLKRILALSSWEEKQEGVDGLFEVIEERVRDKEPILAKLPDFSERVEDGLEQVLRMVRGRVRGVTKGSAVSAAEESDVADEKEKVPSSEQGEVTKENLEYAIDVMDVNKEAPVPVFMDLLKVAKLQQSTPSTDDDSARKDLQSKMSLSEFFTGSNEAGVPNLIYPLNVHHNEGTGRMVEEWELAANKETKRIMMRDGMKEIARRVVEVANCCGGEVDDAKKGAARVFVTGKRGVGKTATLAGLVASARVSGHIVAYLPDGDRLRKHGFYIEPCPHRKGLYNLPEIAKEFCEQLLTSHGSDLREIRVAKEDMNEFLSEEQITRLFSRAKTDSADQEESGTSADELSLDKVLDVGMGSTSLSSGCYGTVISALMNQTQKPFTVVMDEFNCYYDHGHYFHMDYDENVRKAIPINKITVFKPFLDAMGLYPAVAGNEITQAASLNESTAMMKWGSMIVGMSESRAVRQAFTQALTESASAQSQNEENPVHVVDLQRFSDVEVQHILYNFEITGIGRLRFDRGYTTLNPEEVEYLRMVSGGIGQPLLDACMLP</sequence>
<dbReference type="PANTHER" id="PTHR12810">
    <property type="entry name" value="MITOCHONDRIAL 28S RIBOSOMAL PROTEIN S29"/>
    <property type="match status" value="1"/>
</dbReference>
<evidence type="ECO:0000313" key="10">
    <source>
        <dbReference type="Proteomes" id="UP001516023"/>
    </source>
</evidence>
<keyword evidence="4" id="KW-0689">Ribosomal protein</keyword>
<keyword evidence="5" id="KW-0496">Mitochondrion</keyword>
<reference evidence="9 10" key="1">
    <citation type="journal article" date="2020" name="G3 (Bethesda)">
        <title>Improved Reference Genome for Cyclotella cryptica CCMP332, a Model for Cell Wall Morphogenesis, Salinity Adaptation, and Lipid Production in Diatoms (Bacillariophyta).</title>
        <authorList>
            <person name="Roberts W.R."/>
            <person name="Downey K.M."/>
            <person name="Ruck E.C."/>
            <person name="Traller J.C."/>
            <person name="Alverson A.J."/>
        </authorList>
    </citation>
    <scope>NUCLEOTIDE SEQUENCE [LARGE SCALE GENOMIC DNA]</scope>
    <source>
        <strain evidence="9 10">CCMP332</strain>
    </source>
</reference>
<evidence type="ECO:0000256" key="3">
    <source>
        <dbReference type="ARBA" id="ARBA00022946"/>
    </source>
</evidence>
<dbReference type="AlphaFoldDB" id="A0ABD3QHN1"/>
<dbReference type="GO" id="GO:0005739">
    <property type="term" value="C:mitochondrion"/>
    <property type="evidence" value="ECO:0007669"/>
    <property type="project" value="UniProtKB-SubCell"/>
</dbReference>